<name>A0ACC3SAA6_9PEZI</name>
<dbReference type="EMBL" id="JAMKPW020000027">
    <property type="protein sequence ID" value="KAK8204373.1"/>
    <property type="molecule type" value="Genomic_DNA"/>
</dbReference>
<accession>A0ACC3SAA6</accession>
<sequence>MAATLDVGSLRKHFPALDKKQIYFDNAGGSQVLKEVIDCISDYLTSTNVQLGASYPVAQRSTDLFAAGEAAVAKYVNANPSEIVLGPSTTQLFRNLSIALYKHLTPGSEIILSKLDHEANVASWLQLASWRDLTVKWWGSPDKKNPKLDPEVLKTLLSPKTKLVACTHTSNILGQISDIKKIAQTVHTVPGALLAVDAVAYAPHRQVDVRDLEVDFYSFSWYKVYGPHIACLYAKQQSQDYLESLGHYFKGDSTLGEKLGLAAASYELAASIPTVCKYLSEVPWADIAAHEEKLQGILIDYLNSRDDVQIWGEPVADSSKRVPVISFTIKGRSSQSVVEAVEGRSDFGLRWGAFYSNRLVQDVLGLDPNDGVVRVSFVHYNTEEEVKDFVKVLDEVLSPLLYFIRPRIPLSRASSARRLDTSFIYLSAFWMHIAGNILQSSGYFLPTAYLPSYAADIGLSPEKGTLLVSILNGVSTFGNPVVGVMNDRLHVTNVILISTIGSTISVFLFWGLSSQLALLVAFAVVYGLFAGGYSSTWSGVLTELKAQSPSLDTGLMFGLLAGARGVGNMISGPLSVALINNAGKGTAGAWGYGTEYGPVIIFTGATARFNGYSHKDRKGRQGRL</sequence>
<gene>
    <name evidence="1" type="ORF">M8818_005102</name>
</gene>
<keyword evidence="2" id="KW-1185">Reference proteome</keyword>
<proteinExistence type="predicted"/>
<evidence type="ECO:0000313" key="2">
    <source>
        <dbReference type="Proteomes" id="UP001320706"/>
    </source>
</evidence>
<evidence type="ECO:0000313" key="1">
    <source>
        <dbReference type="EMBL" id="KAK8204373.1"/>
    </source>
</evidence>
<reference evidence="1" key="1">
    <citation type="submission" date="2024-02" db="EMBL/GenBank/DDBJ databases">
        <title>Metagenome Assembled Genome of Zalaria obscura JY119.</title>
        <authorList>
            <person name="Vighnesh L."/>
            <person name="Jagadeeshwari U."/>
            <person name="Venkata Ramana C."/>
            <person name="Sasikala C."/>
        </authorList>
    </citation>
    <scope>NUCLEOTIDE SEQUENCE</scope>
    <source>
        <strain evidence="1">JY119</strain>
    </source>
</reference>
<protein>
    <submittedName>
        <fullName evidence="1">Uncharacterized protein</fullName>
    </submittedName>
</protein>
<organism evidence="1 2">
    <name type="scientific">Zalaria obscura</name>
    <dbReference type="NCBI Taxonomy" id="2024903"/>
    <lineage>
        <taxon>Eukaryota</taxon>
        <taxon>Fungi</taxon>
        <taxon>Dikarya</taxon>
        <taxon>Ascomycota</taxon>
        <taxon>Pezizomycotina</taxon>
        <taxon>Dothideomycetes</taxon>
        <taxon>Dothideomycetidae</taxon>
        <taxon>Dothideales</taxon>
        <taxon>Zalariaceae</taxon>
        <taxon>Zalaria</taxon>
    </lineage>
</organism>
<dbReference type="Proteomes" id="UP001320706">
    <property type="component" value="Unassembled WGS sequence"/>
</dbReference>
<comment type="caution">
    <text evidence="1">The sequence shown here is derived from an EMBL/GenBank/DDBJ whole genome shotgun (WGS) entry which is preliminary data.</text>
</comment>